<reference evidence="1 2" key="1">
    <citation type="journal article" date="2019" name="PLoS Pathog.">
        <title>Genome sequence of the bovine parasite Schistosoma bovis Tanzania.</title>
        <authorList>
            <person name="Oey H."/>
            <person name="Zakrzewski M."/>
            <person name="Gobert G."/>
            <person name="Gravermann K."/>
            <person name="Stoye J."/>
            <person name="Jones M."/>
            <person name="Mcmanus D."/>
            <person name="Krause L."/>
        </authorList>
    </citation>
    <scope>NUCLEOTIDE SEQUENCE [LARGE SCALE GENOMIC DNA]</scope>
    <source>
        <strain evidence="1 2">TAN1997</strain>
    </source>
</reference>
<accession>A0A430QEH7</accession>
<sequence length="63" mass="7192">MNVPRMVETRNHSSYSDPSVYTTDKLEIDWKINFNAQTISGSVNIFLKKVCPDSLNPNIVCLF</sequence>
<evidence type="ECO:0000313" key="1">
    <source>
        <dbReference type="EMBL" id="RTG86120.1"/>
    </source>
</evidence>
<dbReference type="AlphaFoldDB" id="A0A430QEH7"/>
<organism evidence="1 2">
    <name type="scientific">Schistosoma bovis</name>
    <name type="common">Blood fluke</name>
    <dbReference type="NCBI Taxonomy" id="6184"/>
    <lineage>
        <taxon>Eukaryota</taxon>
        <taxon>Metazoa</taxon>
        <taxon>Spiralia</taxon>
        <taxon>Lophotrochozoa</taxon>
        <taxon>Platyhelminthes</taxon>
        <taxon>Trematoda</taxon>
        <taxon>Digenea</taxon>
        <taxon>Strigeidida</taxon>
        <taxon>Schistosomatoidea</taxon>
        <taxon>Schistosomatidae</taxon>
        <taxon>Schistosoma</taxon>
    </lineage>
</organism>
<protein>
    <submittedName>
        <fullName evidence="1">Uncharacterized protein</fullName>
    </submittedName>
</protein>
<dbReference type="STRING" id="6184.A0A430QEH7"/>
<dbReference type="EMBL" id="QMKO01001856">
    <property type="protein sequence ID" value="RTG86120.1"/>
    <property type="molecule type" value="Genomic_DNA"/>
</dbReference>
<gene>
    <name evidence="1" type="ORF">DC041_0001950</name>
</gene>
<comment type="caution">
    <text evidence="1">The sequence shown here is derived from an EMBL/GenBank/DDBJ whole genome shotgun (WGS) entry which is preliminary data.</text>
</comment>
<proteinExistence type="predicted"/>
<dbReference type="Proteomes" id="UP000290809">
    <property type="component" value="Unassembled WGS sequence"/>
</dbReference>
<keyword evidence="2" id="KW-1185">Reference proteome</keyword>
<evidence type="ECO:0000313" key="2">
    <source>
        <dbReference type="Proteomes" id="UP000290809"/>
    </source>
</evidence>
<name>A0A430QEH7_SCHBO</name>